<keyword evidence="6" id="KW-0564">Palmitate</keyword>
<evidence type="ECO:0000256" key="4">
    <source>
        <dbReference type="ARBA" id="ARBA00022729"/>
    </source>
</evidence>
<keyword evidence="7" id="KW-0449">Lipoprotein</keyword>
<gene>
    <name evidence="9" type="primary">lprG_1</name>
    <name evidence="9" type="ORF">MB901379_02016</name>
</gene>
<sequence length="290" mass="29479" precursor="true">MNGLNSQAQISHRSVSPRPATKVSIAILFAAALVGTVVAGCGQKSTTATSQTPGASGTSATTAPSGTSGSPAPQAQQILQDSSKATKGLHSVHVAVNVTDLPTLPFESVNADVTNQPQGNGQAVGNAKVRMKPDTPAVATEFLVTNKTMYTKQDGTYTSVGPAERIYDPGIILDKDRGLGAVIAQVQNPKMEGNETVDGIATIKLSGTIDAAVIDPIVPQLGKGGGTLPVTLWIVDTSVQTPASSTAQSPAPAPSAAANLVRMVVNKDQGNVDITLSNWGAPVTIPNPTG</sequence>
<comment type="subcellular location">
    <subcellularLocation>
        <location evidence="1">Cell envelope</location>
    </subcellularLocation>
</comment>
<keyword evidence="4" id="KW-0732">Signal</keyword>
<dbReference type="AlphaFoldDB" id="A0A3S5CZQ3"/>
<comment type="similarity">
    <text evidence="2">Belongs to the LppX/LprAFG lipoprotein family.</text>
</comment>
<evidence type="ECO:0000313" key="9">
    <source>
        <dbReference type="EMBL" id="VDM88454.1"/>
    </source>
</evidence>
<protein>
    <submittedName>
        <fullName evidence="9">Antigen P27</fullName>
    </submittedName>
</protein>
<dbReference type="CDD" id="cd16334">
    <property type="entry name" value="LppX-like"/>
    <property type="match status" value="1"/>
</dbReference>
<evidence type="ECO:0000256" key="7">
    <source>
        <dbReference type="ARBA" id="ARBA00023288"/>
    </source>
</evidence>
<dbReference type="InterPro" id="IPR029046">
    <property type="entry name" value="LolA/LolB/LppX"/>
</dbReference>
<evidence type="ECO:0000256" key="8">
    <source>
        <dbReference type="SAM" id="MobiDB-lite"/>
    </source>
</evidence>
<evidence type="ECO:0000256" key="2">
    <source>
        <dbReference type="ARBA" id="ARBA00009194"/>
    </source>
</evidence>
<keyword evidence="3" id="KW-1003">Cell membrane</keyword>
<dbReference type="Gene3D" id="2.50.20.20">
    <property type="match status" value="1"/>
</dbReference>
<dbReference type="Pfam" id="PF07161">
    <property type="entry name" value="LppX_LprAFG"/>
    <property type="match status" value="1"/>
</dbReference>
<proteinExistence type="inferred from homology"/>
<evidence type="ECO:0000256" key="5">
    <source>
        <dbReference type="ARBA" id="ARBA00023136"/>
    </source>
</evidence>
<dbReference type="KEGG" id="mbai:MB901379_02016"/>
<evidence type="ECO:0000256" key="1">
    <source>
        <dbReference type="ARBA" id="ARBA00004196"/>
    </source>
</evidence>
<evidence type="ECO:0000256" key="3">
    <source>
        <dbReference type="ARBA" id="ARBA00022475"/>
    </source>
</evidence>
<dbReference type="InterPro" id="IPR009830">
    <property type="entry name" value="LppX/LprAFG"/>
</dbReference>
<organism evidence="9 10">
    <name type="scientific">Mycobacterium basiliense</name>
    <dbReference type="NCBI Taxonomy" id="2094119"/>
    <lineage>
        <taxon>Bacteria</taxon>
        <taxon>Bacillati</taxon>
        <taxon>Actinomycetota</taxon>
        <taxon>Actinomycetes</taxon>
        <taxon>Mycobacteriales</taxon>
        <taxon>Mycobacteriaceae</taxon>
        <taxon>Mycobacterium</taxon>
    </lineage>
</organism>
<feature type="region of interest" description="Disordered" evidence="8">
    <location>
        <begin position="45"/>
        <end position="77"/>
    </location>
</feature>
<dbReference type="Proteomes" id="UP000269998">
    <property type="component" value="Chromosome"/>
</dbReference>
<evidence type="ECO:0000256" key="6">
    <source>
        <dbReference type="ARBA" id="ARBA00023139"/>
    </source>
</evidence>
<feature type="compositionally biased region" description="Low complexity" evidence="8">
    <location>
        <begin position="45"/>
        <end position="75"/>
    </location>
</feature>
<keyword evidence="10" id="KW-1185">Reference proteome</keyword>
<evidence type="ECO:0000313" key="10">
    <source>
        <dbReference type="Proteomes" id="UP000269998"/>
    </source>
</evidence>
<dbReference type="EMBL" id="LR130759">
    <property type="protein sequence ID" value="VDM88454.1"/>
    <property type="molecule type" value="Genomic_DNA"/>
</dbReference>
<accession>A0A3S5CZQ3</accession>
<reference evidence="10" key="1">
    <citation type="submission" date="2018-02" db="EMBL/GenBank/DDBJ databases">
        <authorList>
            <person name="Seth-Smith MB H."/>
            <person name="Seth-Smith H."/>
        </authorList>
    </citation>
    <scope>NUCLEOTIDE SEQUENCE [LARGE SCALE GENOMIC DNA]</scope>
</reference>
<keyword evidence="5" id="KW-0472">Membrane</keyword>
<name>A0A3S5CZQ3_9MYCO</name>
<dbReference type="GO" id="GO:0030313">
    <property type="term" value="C:cell envelope"/>
    <property type="evidence" value="ECO:0007669"/>
    <property type="project" value="UniProtKB-SubCell"/>
</dbReference>
<dbReference type="SUPFAM" id="SSF89392">
    <property type="entry name" value="Prokaryotic lipoproteins and lipoprotein localization factors"/>
    <property type="match status" value="1"/>
</dbReference>
<dbReference type="OrthoDB" id="4763237at2"/>
<dbReference type="RefSeq" id="WP_158016482.1">
    <property type="nucleotide sequence ID" value="NZ_CBCSKE010000022.1"/>
</dbReference>